<keyword evidence="3" id="KW-0408">Iron</keyword>
<name>A0ABV9SA05_9PSEU</name>
<evidence type="ECO:0000259" key="5">
    <source>
        <dbReference type="Pfam" id="PF00149"/>
    </source>
</evidence>
<comment type="similarity">
    <text evidence="4">Belongs to the cyclic nucleotide phosphodiesterase class-III family.</text>
</comment>
<gene>
    <name evidence="6" type="ORF">ACFPCV_34240</name>
</gene>
<dbReference type="CDD" id="cd07402">
    <property type="entry name" value="MPP_GpdQ"/>
    <property type="match status" value="1"/>
</dbReference>
<proteinExistence type="inferred from homology"/>
<keyword evidence="7" id="KW-1185">Reference proteome</keyword>
<sequence>MILAHISDLHIGQDRGDGGARALRRAMDTVEWLNGIGGDLDGVLVTGDLADHGLAAEYETVRELLATLRFPVLTCPGNHDDRAAYLGTLLGEQADTGAVNRVHHLGGYTIAMCDSSIPGRDEGYLDDETLAWLGKVLADTGEPALVCLHHPPVPLGIPFVDGIRLQDADRLADVLPGHVVAVLCGHAHTGATTTFAGRPLVVAPGVVSTVTLPFEGGDVIGYGPPPSVAFHVLDGDRGLVTHFRSL</sequence>
<accession>A0ABV9SA05</accession>
<evidence type="ECO:0000313" key="6">
    <source>
        <dbReference type="EMBL" id="MFC4858585.1"/>
    </source>
</evidence>
<dbReference type="EMBL" id="JBHSIS010000022">
    <property type="protein sequence ID" value="MFC4858585.1"/>
    <property type="molecule type" value="Genomic_DNA"/>
</dbReference>
<evidence type="ECO:0000256" key="1">
    <source>
        <dbReference type="ARBA" id="ARBA00022723"/>
    </source>
</evidence>
<evidence type="ECO:0000313" key="7">
    <source>
        <dbReference type="Proteomes" id="UP001595859"/>
    </source>
</evidence>
<dbReference type="InterPro" id="IPR050884">
    <property type="entry name" value="CNP_phosphodiesterase-III"/>
</dbReference>
<dbReference type="PANTHER" id="PTHR42988">
    <property type="entry name" value="PHOSPHOHYDROLASE"/>
    <property type="match status" value="1"/>
</dbReference>
<evidence type="ECO:0000256" key="3">
    <source>
        <dbReference type="ARBA" id="ARBA00023004"/>
    </source>
</evidence>
<keyword evidence="1" id="KW-0479">Metal-binding</keyword>
<protein>
    <submittedName>
        <fullName evidence="6">Phosphodiesterase</fullName>
    </submittedName>
</protein>
<dbReference type="InterPro" id="IPR026575">
    <property type="entry name" value="GpdQ/CpdA-like"/>
</dbReference>
<dbReference type="Pfam" id="PF00149">
    <property type="entry name" value="Metallophos"/>
    <property type="match status" value="1"/>
</dbReference>
<dbReference type="RefSeq" id="WP_378061112.1">
    <property type="nucleotide sequence ID" value="NZ_JBHSIS010000022.1"/>
</dbReference>
<keyword evidence="2" id="KW-0378">Hydrolase</keyword>
<evidence type="ECO:0000256" key="4">
    <source>
        <dbReference type="ARBA" id="ARBA00025742"/>
    </source>
</evidence>
<comment type="caution">
    <text evidence="6">The sequence shown here is derived from an EMBL/GenBank/DDBJ whole genome shotgun (WGS) entry which is preliminary data.</text>
</comment>
<dbReference type="InterPro" id="IPR029052">
    <property type="entry name" value="Metallo-depent_PP-like"/>
</dbReference>
<evidence type="ECO:0000256" key="2">
    <source>
        <dbReference type="ARBA" id="ARBA00022801"/>
    </source>
</evidence>
<dbReference type="InterPro" id="IPR004843">
    <property type="entry name" value="Calcineurin-like_PHP"/>
</dbReference>
<dbReference type="Proteomes" id="UP001595859">
    <property type="component" value="Unassembled WGS sequence"/>
</dbReference>
<reference evidence="7" key="1">
    <citation type="journal article" date="2019" name="Int. J. Syst. Evol. Microbiol.">
        <title>The Global Catalogue of Microorganisms (GCM) 10K type strain sequencing project: providing services to taxonomists for standard genome sequencing and annotation.</title>
        <authorList>
            <consortium name="The Broad Institute Genomics Platform"/>
            <consortium name="The Broad Institute Genome Sequencing Center for Infectious Disease"/>
            <person name="Wu L."/>
            <person name="Ma J."/>
        </authorList>
    </citation>
    <scope>NUCLEOTIDE SEQUENCE [LARGE SCALE GENOMIC DNA]</scope>
    <source>
        <strain evidence="7">ZS-22-S1</strain>
    </source>
</reference>
<dbReference type="Gene3D" id="3.60.21.10">
    <property type="match status" value="1"/>
</dbReference>
<feature type="domain" description="Calcineurin-like phosphoesterase" evidence="5">
    <location>
        <begin position="3"/>
        <end position="189"/>
    </location>
</feature>
<organism evidence="6 7">
    <name type="scientific">Actinophytocola glycyrrhizae</name>
    <dbReference type="NCBI Taxonomy" id="2044873"/>
    <lineage>
        <taxon>Bacteria</taxon>
        <taxon>Bacillati</taxon>
        <taxon>Actinomycetota</taxon>
        <taxon>Actinomycetes</taxon>
        <taxon>Pseudonocardiales</taxon>
        <taxon>Pseudonocardiaceae</taxon>
    </lineage>
</organism>
<dbReference type="PANTHER" id="PTHR42988:SF2">
    <property type="entry name" value="CYCLIC NUCLEOTIDE PHOSPHODIESTERASE CBUA0032-RELATED"/>
    <property type="match status" value="1"/>
</dbReference>
<dbReference type="SUPFAM" id="SSF56300">
    <property type="entry name" value="Metallo-dependent phosphatases"/>
    <property type="match status" value="1"/>
</dbReference>